<gene>
    <name evidence="1" type="ORF">JNB62_05345</name>
</gene>
<keyword evidence="2" id="KW-1185">Reference proteome</keyword>
<dbReference type="Proteomes" id="UP001196843">
    <property type="component" value="Unassembled WGS sequence"/>
</dbReference>
<dbReference type="RefSeq" id="WP_220299822.1">
    <property type="nucleotide sequence ID" value="NZ_JAEUAW010000003.1"/>
</dbReference>
<evidence type="ECO:0000313" key="2">
    <source>
        <dbReference type="Proteomes" id="UP001196843"/>
    </source>
</evidence>
<evidence type="ECO:0000313" key="1">
    <source>
        <dbReference type="EMBL" id="MBW9093100.1"/>
    </source>
</evidence>
<accession>A0ABS7HKZ4</accession>
<reference evidence="1 2" key="1">
    <citation type="journal article" date="2021" name="MBio">
        <title>Poor Competitiveness of Bradyrhizobium in Pigeon Pea Root Colonization in Indian Soils.</title>
        <authorList>
            <person name="Chalasani D."/>
            <person name="Basu A."/>
            <person name="Pullabhotla S.V.S.R.N."/>
            <person name="Jorrin B."/>
            <person name="Neal A.L."/>
            <person name="Poole P.S."/>
            <person name="Podile A.R."/>
            <person name="Tkacz A."/>
        </authorList>
    </citation>
    <scope>NUCLEOTIDE SEQUENCE [LARGE SCALE GENOMIC DNA]</scope>
    <source>
        <strain evidence="1 2">HU14</strain>
    </source>
</reference>
<name>A0ABS7HKZ4_9MICO</name>
<sequence length="213" mass="22640">MTITSKGYEGSVDYATWALVASHAGAEYGVVGLPSFALSAGPGDREVRVAAGRAVGQGIVDDSDAVTSLVGTPVTAGNRWDLVCLRRDWLTGTSTLVLLPGLASGDKVIPIAQMERDPGVTDDQPIGLVRFAAGQSAAQEFEDLRVWYGSGGTAAKSLLVRQFLDRIGSRVWIQGITWVRGFASDGTDRWVPDSVYVGTTAPPYADNLLWVRP</sequence>
<comment type="caution">
    <text evidence="1">The sequence shown here is derived from an EMBL/GenBank/DDBJ whole genome shotgun (WGS) entry which is preliminary data.</text>
</comment>
<protein>
    <submittedName>
        <fullName evidence="1">Uncharacterized protein</fullName>
    </submittedName>
</protein>
<dbReference type="EMBL" id="JAEUAW010000003">
    <property type="protein sequence ID" value="MBW9093100.1"/>
    <property type="molecule type" value="Genomic_DNA"/>
</dbReference>
<proteinExistence type="predicted"/>
<organism evidence="1 2">
    <name type="scientific">Microbacterium jejuense</name>
    <dbReference type="NCBI Taxonomy" id="1263637"/>
    <lineage>
        <taxon>Bacteria</taxon>
        <taxon>Bacillati</taxon>
        <taxon>Actinomycetota</taxon>
        <taxon>Actinomycetes</taxon>
        <taxon>Micrococcales</taxon>
        <taxon>Microbacteriaceae</taxon>
        <taxon>Microbacterium</taxon>
    </lineage>
</organism>